<keyword evidence="4" id="KW-1185">Reference proteome</keyword>
<comment type="caution">
    <text evidence="3">The sequence shown here is derived from an EMBL/GenBank/DDBJ whole genome shotgun (WGS) entry which is preliminary data.</text>
</comment>
<dbReference type="OrthoDB" id="3354157at2759"/>
<gene>
    <name evidence="3" type="ORF">FA13DRAFT_1789942</name>
</gene>
<keyword evidence="1" id="KW-0812">Transmembrane</keyword>
<dbReference type="Pfam" id="PF20151">
    <property type="entry name" value="DUF6533"/>
    <property type="match status" value="1"/>
</dbReference>
<accession>A0A4Y7THW2</accession>
<feature type="transmembrane region" description="Helical" evidence="1">
    <location>
        <begin position="88"/>
        <end position="113"/>
    </location>
</feature>
<feature type="transmembrane region" description="Helical" evidence="1">
    <location>
        <begin position="244"/>
        <end position="268"/>
    </location>
</feature>
<feature type="domain" description="DUF6533" evidence="2">
    <location>
        <begin position="18"/>
        <end position="62"/>
    </location>
</feature>
<organism evidence="3 4">
    <name type="scientific">Coprinellus micaceus</name>
    <name type="common">Glistening ink-cap mushroom</name>
    <name type="synonym">Coprinus micaceus</name>
    <dbReference type="NCBI Taxonomy" id="71717"/>
    <lineage>
        <taxon>Eukaryota</taxon>
        <taxon>Fungi</taxon>
        <taxon>Dikarya</taxon>
        <taxon>Basidiomycota</taxon>
        <taxon>Agaricomycotina</taxon>
        <taxon>Agaricomycetes</taxon>
        <taxon>Agaricomycetidae</taxon>
        <taxon>Agaricales</taxon>
        <taxon>Agaricineae</taxon>
        <taxon>Psathyrellaceae</taxon>
        <taxon>Coprinellus</taxon>
    </lineage>
</organism>
<feature type="transmembrane region" description="Helical" evidence="1">
    <location>
        <begin position="53"/>
        <end position="76"/>
    </location>
</feature>
<feature type="transmembrane region" description="Helical" evidence="1">
    <location>
        <begin position="174"/>
        <end position="195"/>
    </location>
</feature>
<dbReference type="InterPro" id="IPR045340">
    <property type="entry name" value="DUF6533"/>
</dbReference>
<dbReference type="Proteomes" id="UP000298030">
    <property type="component" value="Unassembled WGS sequence"/>
</dbReference>
<evidence type="ECO:0000313" key="4">
    <source>
        <dbReference type="Proteomes" id="UP000298030"/>
    </source>
</evidence>
<keyword evidence="1" id="KW-1133">Transmembrane helix</keyword>
<name>A0A4Y7THW2_COPMI</name>
<dbReference type="AlphaFoldDB" id="A0A4Y7THW2"/>
<evidence type="ECO:0000256" key="1">
    <source>
        <dbReference type="SAM" id="Phobius"/>
    </source>
</evidence>
<reference evidence="3 4" key="1">
    <citation type="journal article" date="2019" name="Nat. Ecol. Evol.">
        <title>Megaphylogeny resolves global patterns of mushroom evolution.</title>
        <authorList>
            <person name="Varga T."/>
            <person name="Krizsan K."/>
            <person name="Foldi C."/>
            <person name="Dima B."/>
            <person name="Sanchez-Garcia M."/>
            <person name="Sanchez-Ramirez S."/>
            <person name="Szollosi G.J."/>
            <person name="Szarkandi J.G."/>
            <person name="Papp V."/>
            <person name="Albert L."/>
            <person name="Andreopoulos W."/>
            <person name="Angelini C."/>
            <person name="Antonin V."/>
            <person name="Barry K.W."/>
            <person name="Bougher N.L."/>
            <person name="Buchanan P."/>
            <person name="Buyck B."/>
            <person name="Bense V."/>
            <person name="Catcheside P."/>
            <person name="Chovatia M."/>
            <person name="Cooper J."/>
            <person name="Damon W."/>
            <person name="Desjardin D."/>
            <person name="Finy P."/>
            <person name="Geml J."/>
            <person name="Haridas S."/>
            <person name="Hughes K."/>
            <person name="Justo A."/>
            <person name="Karasinski D."/>
            <person name="Kautmanova I."/>
            <person name="Kiss B."/>
            <person name="Kocsube S."/>
            <person name="Kotiranta H."/>
            <person name="LaButti K.M."/>
            <person name="Lechner B.E."/>
            <person name="Liimatainen K."/>
            <person name="Lipzen A."/>
            <person name="Lukacs Z."/>
            <person name="Mihaltcheva S."/>
            <person name="Morgado L.N."/>
            <person name="Niskanen T."/>
            <person name="Noordeloos M.E."/>
            <person name="Ohm R.A."/>
            <person name="Ortiz-Santana B."/>
            <person name="Ovrebo C."/>
            <person name="Racz N."/>
            <person name="Riley R."/>
            <person name="Savchenko A."/>
            <person name="Shiryaev A."/>
            <person name="Soop K."/>
            <person name="Spirin V."/>
            <person name="Szebenyi C."/>
            <person name="Tomsovsky M."/>
            <person name="Tulloss R.E."/>
            <person name="Uehling J."/>
            <person name="Grigoriev I.V."/>
            <person name="Vagvolgyi C."/>
            <person name="Papp T."/>
            <person name="Martin F.M."/>
            <person name="Miettinen O."/>
            <person name="Hibbett D.S."/>
            <person name="Nagy L.G."/>
        </authorList>
    </citation>
    <scope>NUCLEOTIDE SEQUENCE [LARGE SCALE GENOMIC DNA]</scope>
    <source>
        <strain evidence="3 4">FP101781</strain>
    </source>
</reference>
<feature type="transmembrane region" description="Helical" evidence="1">
    <location>
        <begin position="120"/>
        <end position="138"/>
    </location>
</feature>
<sequence>MGTDVYSEYTDWTPLYEYFLLSCYCAYLYQYLTSAEEEVTTVWPRRWTAGKTLYIVTRYSSIAAIFLSGLTSFRTFLELEMGACRGLIALGIVMNRISVEAADAAIALCLYAVLGSKKRYLSLVIGALIFTSIAVLALELTPLTAGVTRDVDLPGEMGYACLFSIGGYTPYKKWVAYISLIRTAVATLVGFSTLFGRYHGEVRPLVRTLQYNGIAYLSLRFGLDVSLLSTCDSGITLPMRPLQIVALPFIFFYGLSALAIPACSSYMLANLIKEAEDPGISYITISSIQFATSNETSTPDTSVGLVPTERLPSEGVTAAPLFGDVHGSAQIHLEKL</sequence>
<feature type="transmembrane region" description="Helical" evidence="1">
    <location>
        <begin position="15"/>
        <end position="32"/>
    </location>
</feature>
<evidence type="ECO:0000313" key="3">
    <source>
        <dbReference type="EMBL" id="TEB33518.1"/>
    </source>
</evidence>
<evidence type="ECO:0000259" key="2">
    <source>
        <dbReference type="Pfam" id="PF20151"/>
    </source>
</evidence>
<dbReference type="EMBL" id="QPFP01000012">
    <property type="protein sequence ID" value="TEB33518.1"/>
    <property type="molecule type" value="Genomic_DNA"/>
</dbReference>
<proteinExistence type="predicted"/>
<keyword evidence="1" id="KW-0472">Membrane</keyword>
<protein>
    <recommendedName>
        <fullName evidence="2">DUF6533 domain-containing protein</fullName>
    </recommendedName>
</protein>